<name>A0A0U1XEQ7_OXYSE</name>
<dbReference type="GO" id="GO:0031966">
    <property type="term" value="C:mitochondrial membrane"/>
    <property type="evidence" value="ECO:0007669"/>
    <property type="project" value="UniProtKB-SubCell"/>
</dbReference>
<geneLocation type="mitochondrion" evidence="10"/>
<dbReference type="RefSeq" id="YP_009072495.1">
    <property type="nucleotide sequence ID" value="NC_025224.1"/>
</dbReference>
<keyword evidence="9 10" id="KW-0496">Mitochondrion</keyword>
<evidence type="ECO:0000256" key="8">
    <source>
        <dbReference type="ARBA" id="ARBA00049551"/>
    </source>
</evidence>
<comment type="similarity">
    <text evidence="2 9">Belongs to the complex I subunit 3 family.</text>
</comment>
<dbReference type="InterPro" id="IPR038430">
    <property type="entry name" value="NDAH_ubi_oxred_su3_sf"/>
</dbReference>
<comment type="function">
    <text evidence="9">Core subunit of the mitochondrial membrane respiratory chain NADH dehydrogenase (Complex I) which catalyzes electron transfer from NADH through the respiratory chain, using ubiquinone as an electron acceptor. Essential for the catalytic activity of complex I.</text>
</comment>
<protein>
    <recommendedName>
        <fullName evidence="3 9">NADH-ubiquinone oxidoreductase chain 3</fullName>
        <ecNumber evidence="9">7.1.1.2</ecNumber>
    </recommendedName>
</protein>
<keyword evidence="9" id="KW-0249">Electron transport</keyword>
<keyword evidence="9" id="KW-0679">Respiratory chain</keyword>
<keyword evidence="9" id="KW-0520">NAD</keyword>
<feature type="transmembrane region" description="Helical" evidence="9">
    <location>
        <begin position="77"/>
        <end position="101"/>
    </location>
</feature>
<evidence type="ECO:0000256" key="9">
    <source>
        <dbReference type="RuleBase" id="RU003640"/>
    </source>
</evidence>
<dbReference type="PANTHER" id="PTHR11058:SF9">
    <property type="entry name" value="NADH-UBIQUINONE OXIDOREDUCTASE CHAIN 3"/>
    <property type="match status" value="1"/>
</dbReference>
<evidence type="ECO:0000256" key="2">
    <source>
        <dbReference type="ARBA" id="ARBA00008472"/>
    </source>
</evidence>
<evidence type="ECO:0000256" key="6">
    <source>
        <dbReference type="ARBA" id="ARBA00022989"/>
    </source>
</evidence>
<feature type="transmembrane region" description="Helical" evidence="9">
    <location>
        <begin position="6"/>
        <end position="25"/>
    </location>
</feature>
<evidence type="ECO:0000256" key="3">
    <source>
        <dbReference type="ARBA" id="ARBA00021007"/>
    </source>
</evidence>
<reference evidence="10" key="1">
    <citation type="journal article" date="2014" name="Mitochondrial DNA">
        <title>The complete mitochondrial genome of striped lynx spider Oxyopes sertatus (Araneae: Oxyopidae).</title>
        <authorList>
            <person name="Pan W.J."/>
            <person name="Fang H.Y."/>
            <person name="Zhang P."/>
            <person name="Pan H.C."/>
        </authorList>
    </citation>
    <scope>NUCLEOTIDE SEQUENCE</scope>
</reference>
<keyword evidence="6 9" id="KW-1133">Transmembrane helix</keyword>
<evidence type="ECO:0000313" key="10">
    <source>
        <dbReference type="EMBL" id="AIP86899.1"/>
    </source>
</evidence>
<dbReference type="GO" id="GO:0008137">
    <property type="term" value="F:NADH dehydrogenase (ubiquinone) activity"/>
    <property type="evidence" value="ECO:0007669"/>
    <property type="project" value="UniProtKB-UniRule"/>
</dbReference>
<dbReference type="GO" id="GO:0030964">
    <property type="term" value="C:NADH dehydrogenase complex"/>
    <property type="evidence" value="ECO:0007669"/>
    <property type="project" value="TreeGrafter"/>
</dbReference>
<organism evidence="10">
    <name type="scientific">Oxyopes sertatus</name>
    <name type="common">Striped lynx spider</name>
    <dbReference type="NCBI Taxonomy" id="93706"/>
    <lineage>
        <taxon>Eukaryota</taxon>
        <taxon>Metazoa</taxon>
        <taxon>Ecdysozoa</taxon>
        <taxon>Arthropoda</taxon>
        <taxon>Chelicerata</taxon>
        <taxon>Arachnida</taxon>
        <taxon>Araneae</taxon>
        <taxon>Araneomorphae</taxon>
        <taxon>Entelegynae</taxon>
        <taxon>Lycosoidea</taxon>
        <taxon>Oxyopidae</taxon>
        <taxon>Oxyopes</taxon>
    </lineage>
</organism>
<evidence type="ECO:0000256" key="1">
    <source>
        <dbReference type="ARBA" id="ARBA00004370"/>
    </source>
</evidence>
<proteinExistence type="inferred from homology"/>
<dbReference type="InterPro" id="IPR000440">
    <property type="entry name" value="NADH_UbQ/plastoQ_OxRdtase_su3"/>
</dbReference>
<evidence type="ECO:0000256" key="5">
    <source>
        <dbReference type="ARBA" id="ARBA00022692"/>
    </source>
</evidence>
<dbReference type="AlphaFoldDB" id="A0A0U1XEQ7"/>
<sequence length="118" mass="14081">MLYLVIFESIFLVFVVYFLFLMVFLKLSSLVEVMSSYECGFDINSLARIVFSYRFFLLAILFIIFDVEISLMLPVPYLMVSYMGVIVFCLFMFILLLGLMYEYFFGSLDWLHFYMSKE</sequence>
<keyword evidence="9" id="KW-0830">Ubiquinone</keyword>
<dbReference type="EC" id="7.1.1.2" evidence="9"/>
<dbReference type="Gene3D" id="1.20.58.1610">
    <property type="entry name" value="NADH:ubiquinone/plastoquinone oxidoreductase, chain 3"/>
    <property type="match status" value="1"/>
</dbReference>
<accession>A0A0U1XEQ7</accession>
<dbReference type="EMBL" id="KM272950">
    <property type="protein sequence ID" value="AIP86899.1"/>
    <property type="molecule type" value="Genomic_DNA"/>
</dbReference>
<keyword evidence="9" id="KW-1278">Translocase</keyword>
<evidence type="ECO:0000256" key="7">
    <source>
        <dbReference type="ARBA" id="ARBA00023136"/>
    </source>
</evidence>
<gene>
    <name evidence="10" type="primary">ND3</name>
</gene>
<comment type="subcellular location">
    <subcellularLocation>
        <location evidence="1">Membrane</location>
    </subcellularLocation>
    <subcellularLocation>
        <location evidence="9">Mitochondrion membrane</location>
        <topology evidence="9">Multi-pass membrane protein</topology>
    </subcellularLocation>
</comment>
<dbReference type="GeneID" id="20523562"/>
<dbReference type="CTD" id="4537"/>
<keyword evidence="4 9" id="KW-0813">Transport</keyword>
<comment type="catalytic activity">
    <reaction evidence="8 9">
        <text>a ubiquinone + NADH + 5 H(+)(in) = a ubiquinol + NAD(+) + 4 H(+)(out)</text>
        <dbReference type="Rhea" id="RHEA:29091"/>
        <dbReference type="Rhea" id="RHEA-COMP:9565"/>
        <dbReference type="Rhea" id="RHEA-COMP:9566"/>
        <dbReference type="ChEBI" id="CHEBI:15378"/>
        <dbReference type="ChEBI" id="CHEBI:16389"/>
        <dbReference type="ChEBI" id="CHEBI:17976"/>
        <dbReference type="ChEBI" id="CHEBI:57540"/>
        <dbReference type="ChEBI" id="CHEBI:57945"/>
        <dbReference type="EC" id="7.1.1.2"/>
    </reaction>
</comment>
<evidence type="ECO:0000256" key="4">
    <source>
        <dbReference type="ARBA" id="ARBA00022448"/>
    </source>
</evidence>
<dbReference type="PANTHER" id="PTHR11058">
    <property type="entry name" value="NADH-UBIQUINONE OXIDOREDUCTASE CHAIN 3"/>
    <property type="match status" value="1"/>
</dbReference>
<dbReference type="Pfam" id="PF00507">
    <property type="entry name" value="Oxidored_q4"/>
    <property type="match status" value="1"/>
</dbReference>
<keyword evidence="5 9" id="KW-0812">Transmembrane</keyword>
<keyword evidence="7 9" id="KW-0472">Membrane</keyword>